<accession>A0AAV5KJ62</accession>
<evidence type="ECO:0000313" key="2">
    <source>
        <dbReference type="Proteomes" id="UP001054252"/>
    </source>
</evidence>
<comment type="caution">
    <text evidence="1">The sequence shown here is derived from an EMBL/GenBank/DDBJ whole genome shotgun (WGS) entry which is preliminary data.</text>
</comment>
<gene>
    <name evidence="1" type="ORF">SLEP1_g34214</name>
</gene>
<dbReference type="AlphaFoldDB" id="A0AAV5KJ62"/>
<proteinExistence type="predicted"/>
<protein>
    <submittedName>
        <fullName evidence="1">Uncharacterized protein</fullName>
    </submittedName>
</protein>
<dbReference type="EMBL" id="BPVZ01000066">
    <property type="protein sequence ID" value="GKV24628.1"/>
    <property type="molecule type" value="Genomic_DNA"/>
</dbReference>
<reference evidence="1 2" key="1">
    <citation type="journal article" date="2021" name="Commun. Biol.">
        <title>The genome of Shorea leprosula (Dipterocarpaceae) highlights the ecological relevance of drought in aseasonal tropical rainforests.</title>
        <authorList>
            <person name="Ng K.K.S."/>
            <person name="Kobayashi M.J."/>
            <person name="Fawcett J.A."/>
            <person name="Hatakeyama M."/>
            <person name="Paape T."/>
            <person name="Ng C.H."/>
            <person name="Ang C.C."/>
            <person name="Tnah L.H."/>
            <person name="Lee C.T."/>
            <person name="Nishiyama T."/>
            <person name="Sese J."/>
            <person name="O'Brien M.J."/>
            <person name="Copetti D."/>
            <person name="Mohd Noor M.I."/>
            <person name="Ong R.C."/>
            <person name="Putra M."/>
            <person name="Sireger I.Z."/>
            <person name="Indrioko S."/>
            <person name="Kosugi Y."/>
            <person name="Izuno A."/>
            <person name="Isagi Y."/>
            <person name="Lee S.L."/>
            <person name="Shimizu K.K."/>
        </authorList>
    </citation>
    <scope>NUCLEOTIDE SEQUENCE [LARGE SCALE GENOMIC DNA]</scope>
    <source>
        <strain evidence="1">214</strain>
    </source>
</reference>
<evidence type="ECO:0000313" key="1">
    <source>
        <dbReference type="EMBL" id="GKV24628.1"/>
    </source>
</evidence>
<dbReference type="Proteomes" id="UP001054252">
    <property type="component" value="Unassembled WGS sequence"/>
</dbReference>
<sequence>MLLDFHLQKNQDLSTKKPAKLYGSLILQLGCNQSCLL</sequence>
<organism evidence="1 2">
    <name type="scientific">Rubroshorea leprosula</name>
    <dbReference type="NCBI Taxonomy" id="152421"/>
    <lineage>
        <taxon>Eukaryota</taxon>
        <taxon>Viridiplantae</taxon>
        <taxon>Streptophyta</taxon>
        <taxon>Embryophyta</taxon>
        <taxon>Tracheophyta</taxon>
        <taxon>Spermatophyta</taxon>
        <taxon>Magnoliopsida</taxon>
        <taxon>eudicotyledons</taxon>
        <taxon>Gunneridae</taxon>
        <taxon>Pentapetalae</taxon>
        <taxon>rosids</taxon>
        <taxon>malvids</taxon>
        <taxon>Malvales</taxon>
        <taxon>Dipterocarpaceae</taxon>
        <taxon>Rubroshorea</taxon>
    </lineage>
</organism>
<keyword evidence="2" id="KW-1185">Reference proteome</keyword>
<name>A0AAV5KJ62_9ROSI</name>